<evidence type="ECO:0000313" key="2">
    <source>
        <dbReference type="Proteomes" id="UP001596060"/>
    </source>
</evidence>
<dbReference type="Proteomes" id="UP001596060">
    <property type="component" value="Unassembled WGS sequence"/>
</dbReference>
<keyword evidence="2" id="KW-1185">Reference proteome</keyword>
<comment type="caution">
    <text evidence="1">The sequence shown here is derived from an EMBL/GenBank/DDBJ whole genome shotgun (WGS) entry which is preliminary data.</text>
</comment>
<protein>
    <submittedName>
        <fullName evidence="1">Uncharacterized protein</fullName>
    </submittedName>
</protein>
<proteinExistence type="predicted"/>
<reference evidence="2" key="1">
    <citation type="journal article" date="2019" name="Int. J. Syst. Evol. Microbiol.">
        <title>The Global Catalogue of Microorganisms (GCM) 10K type strain sequencing project: providing services to taxonomists for standard genome sequencing and annotation.</title>
        <authorList>
            <consortium name="The Broad Institute Genomics Platform"/>
            <consortium name="The Broad Institute Genome Sequencing Center for Infectious Disease"/>
            <person name="Wu L."/>
            <person name="Ma J."/>
        </authorList>
    </citation>
    <scope>NUCLEOTIDE SEQUENCE [LARGE SCALE GENOMIC DNA]</scope>
    <source>
        <strain evidence="2">CCUG 43117</strain>
    </source>
</reference>
<evidence type="ECO:0000313" key="1">
    <source>
        <dbReference type="EMBL" id="MFC5508725.1"/>
    </source>
</evidence>
<organism evidence="1 2">
    <name type="scientific">Bosea massiliensis</name>
    <dbReference type="NCBI Taxonomy" id="151419"/>
    <lineage>
        <taxon>Bacteria</taxon>
        <taxon>Pseudomonadati</taxon>
        <taxon>Pseudomonadota</taxon>
        <taxon>Alphaproteobacteria</taxon>
        <taxon>Hyphomicrobiales</taxon>
        <taxon>Boseaceae</taxon>
        <taxon>Bosea</taxon>
    </lineage>
</organism>
<dbReference type="RefSeq" id="WP_377817897.1">
    <property type="nucleotide sequence ID" value="NZ_JBHSLU010000113.1"/>
</dbReference>
<dbReference type="EMBL" id="JBHSLU010000113">
    <property type="protein sequence ID" value="MFC5508725.1"/>
    <property type="molecule type" value="Genomic_DNA"/>
</dbReference>
<sequence>MLTIERPYNANRELARMAAISRHPLATVHRGIAEQIAFTPGLEPEEAVWALEHAIALMAPEKFTMLRPAEFPAYPNGQRSRAY</sequence>
<name>A0ABW0P8D3_9HYPH</name>
<gene>
    <name evidence="1" type="ORF">ACFPN9_26165</name>
</gene>
<accession>A0ABW0P8D3</accession>